<dbReference type="OMA" id="PKKEWIM"/>
<dbReference type="STRING" id="121845.A0A1S3CUY5"/>
<dbReference type="InterPro" id="IPR040375">
    <property type="entry name" value="DGCR8"/>
</dbReference>
<organism evidence="4 5">
    <name type="scientific">Diaphorina citri</name>
    <name type="common">Asian citrus psyllid</name>
    <dbReference type="NCBI Taxonomy" id="121845"/>
    <lineage>
        <taxon>Eukaryota</taxon>
        <taxon>Metazoa</taxon>
        <taxon>Ecdysozoa</taxon>
        <taxon>Arthropoda</taxon>
        <taxon>Hexapoda</taxon>
        <taxon>Insecta</taxon>
        <taxon>Pterygota</taxon>
        <taxon>Neoptera</taxon>
        <taxon>Paraneoptera</taxon>
        <taxon>Hemiptera</taxon>
        <taxon>Sternorrhyncha</taxon>
        <taxon>Psylloidea</taxon>
        <taxon>Psyllidae</taxon>
        <taxon>Diaphorininae</taxon>
        <taxon>Diaphorina</taxon>
    </lineage>
</organism>
<dbReference type="RefSeq" id="XP_008468317.1">
    <property type="nucleotide sequence ID" value="XM_008470095.3"/>
</dbReference>
<feature type="region of interest" description="Disordered" evidence="2">
    <location>
        <begin position="1"/>
        <end position="120"/>
    </location>
</feature>
<evidence type="ECO:0000256" key="2">
    <source>
        <dbReference type="SAM" id="MobiDB-lite"/>
    </source>
</evidence>
<dbReference type="Gene3D" id="2.20.70.10">
    <property type="match status" value="1"/>
</dbReference>
<accession>A0A1S3CUY5</accession>
<dbReference type="GO" id="GO:0031053">
    <property type="term" value="P:primary miRNA processing"/>
    <property type="evidence" value="ECO:0007669"/>
    <property type="project" value="InterPro"/>
</dbReference>
<evidence type="ECO:0000256" key="1">
    <source>
        <dbReference type="PROSITE-ProRule" id="PRU00266"/>
    </source>
</evidence>
<proteinExistence type="predicted"/>
<reference evidence="5" key="1">
    <citation type="submission" date="2025-08" db="UniProtKB">
        <authorList>
            <consortium name="RefSeq"/>
        </authorList>
    </citation>
    <scope>IDENTIFICATION</scope>
</reference>
<dbReference type="OrthoDB" id="112668at2759"/>
<dbReference type="GeneID" id="103505735"/>
<feature type="compositionally biased region" description="Basic and acidic residues" evidence="2">
    <location>
        <begin position="70"/>
        <end position="80"/>
    </location>
</feature>
<dbReference type="CDD" id="cd19868">
    <property type="entry name" value="DSRM_DGCR8_rpt2"/>
    <property type="match status" value="1"/>
</dbReference>
<dbReference type="Gene3D" id="3.30.160.20">
    <property type="match status" value="2"/>
</dbReference>
<keyword evidence="1" id="KW-0694">RNA-binding</keyword>
<dbReference type="PANTHER" id="PTHR13482:SF3">
    <property type="entry name" value="MICROPROCESSOR COMPLEX SUBUNIT DGCR8"/>
    <property type="match status" value="1"/>
</dbReference>
<dbReference type="GO" id="GO:0020037">
    <property type="term" value="F:heme binding"/>
    <property type="evidence" value="ECO:0007669"/>
    <property type="project" value="InterPro"/>
</dbReference>
<dbReference type="PaxDb" id="121845-A0A1S3CUY5"/>
<dbReference type="GO" id="GO:0070878">
    <property type="term" value="F:primary miRNA binding"/>
    <property type="evidence" value="ECO:0007669"/>
    <property type="project" value="TreeGrafter"/>
</dbReference>
<dbReference type="Pfam" id="PF00035">
    <property type="entry name" value="dsrm"/>
    <property type="match status" value="1"/>
</dbReference>
<dbReference type="Proteomes" id="UP000079169">
    <property type="component" value="Unplaced"/>
</dbReference>
<keyword evidence="4" id="KW-1185">Reference proteome</keyword>
<dbReference type="FunFam" id="3.30.160.20:FF:000021">
    <property type="entry name" value="Microprocessor complex subunit DGCR8"/>
    <property type="match status" value="1"/>
</dbReference>
<gene>
    <name evidence="5" type="primary">LOC103505735</name>
</gene>
<dbReference type="AlphaFoldDB" id="A0A1S3CUY5"/>
<feature type="compositionally biased region" description="Acidic residues" evidence="2">
    <location>
        <begin position="23"/>
        <end position="52"/>
    </location>
</feature>
<dbReference type="GO" id="GO:0003725">
    <property type="term" value="F:double-stranded RNA binding"/>
    <property type="evidence" value="ECO:0007669"/>
    <property type="project" value="TreeGrafter"/>
</dbReference>
<feature type="domain" description="DRBM" evidence="3">
    <location>
        <begin position="329"/>
        <end position="396"/>
    </location>
</feature>
<dbReference type="SUPFAM" id="SSF54768">
    <property type="entry name" value="dsRNA-binding domain-like"/>
    <property type="match status" value="1"/>
</dbReference>
<name>A0A1S3CUY5_DIACI</name>
<dbReference type="SMART" id="SM00358">
    <property type="entry name" value="DSRM"/>
    <property type="match status" value="1"/>
</dbReference>
<dbReference type="InterPro" id="IPR014720">
    <property type="entry name" value="dsRBD_dom"/>
</dbReference>
<dbReference type="Gene3D" id="3.30.160.590">
    <property type="match status" value="1"/>
</dbReference>
<dbReference type="PANTHER" id="PTHR13482">
    <property type="entry name" value="MICRORNA PROCESSOR COMPLEX SUBUNIT DGCR8"/>
    <property type="match status" value="1"/>
</dbReference>
<evidence type="ECO:0000259" key="3">
    <source>
        <dbReference type="PROSITE" id="PS50137"/>
    </source>
</evidence>
<protein>
    <submittedName>
        <fullName evidence="5">Microprocessor complex subunit DGCR8</fullName>
    </submittedName>
</protein>
<dbReference type="GO" id="GO:0070877">
    <property type="term" value="C:microprocessor complex"/>
    <property type="evidence" value="ECO:0007669"/>
    <property type="project" value="InterPro"/>
</dbReference>
<evidence type="ECO:0000313" key="4">
    <source>
        <dbReference type="Proteomes" id="UP000079169"/>
    </source>
</evidence>
<sequence length="610" mass="69683">MENSPPNVSEYLNEDSNTMDLTENNDESSDDMNEEVDMNYNNSDEDTDSDESDSSKRNPKDLFILMNMMKESKNQEERVGKYQRSSNESESDGEMKETSEDSNNGNDEDSDDDDDFNFDRDDIDKLLDEGIDYEKVKSDALSNPNIRTREVLEKLKTNHFEMLPQDWIELVHRTGIPVYLHRPTRVVLLSRPYLLGNQDFKRHKVPISAIPCLAYRKQLEELQEKERNKVQIQDDDIESAILTSAKVESVDENTEKNALTPEDIVTYCKKRFPTKMVHVKCKAEDSEMEKSSQRPSLPPGSILISIPVYDNNTKTMKTRDWPLNPNGKTPVCVLHEYLQQALKKGPTYDYKEITNSETPYQATLKINNVVYGVGLSTSKKQAKLEAARSTLEILIPKLKNFDFQTGSRAPGSGKQEDKYSIFDTLKITDPRVAECCAKSTEPSPYTMLLTCLERNYGIGEHMQVSYRSSHTKHNRILFFMRAGRYSASVPCKNKKEGKQLASQQILQELHPSIQCWGSLLRLYGNASTNNARKKKVREQEITRLQSKALINQPNWDILNKLNAELDRKAAEKKHLQTKGSFQLPHHIVLPMSSICDANLNVNSSSLETVE</sequence>
<feature type="compositionally biased region" description="Acidic residues" evidence="2">
    <location>
        <begin position="106"/>
        <end position="116"/>
    </location>
</feature>
<dbReference type="GO" id="GO:0042802">
    <property type="term" value="F:identical protein binding"/>
    <property type="evidence" value="ECO:0007669"/>
    <property type="project" value="InterPro"/>
</dbReference>
<dbReference type="PROSITE" id="PS50137">
    <property type="entry name" value="DS_RBD"/>
    <property type="match status" value="1"/>
</dbReference>
<dbReference type="CDD" id="cd19867">
    <property type="entry name" value="DSRM_DGCR8_rpt1"/>
    <property type="match status" value="1"/>
</dbReference>
<evidence type="ECO:0000313" key="5">
    <source>
        <dbReference type="RefSeq" id="XP_008468317.1"/>
    </source>
</evidence>
<dbReference type="KEGG" id="dci:103505735"/>